<dbReference type="EMBL" id="JAPDOD010000037">
    <property type="protein sequence ID" value="MDA0164746.1"/>
    <property type="molecule type" value="Genomic_DNA"/>
</dbReference>
<dbReference type="SUPFAM" id="SSF53335">
    <property type="entry name" value="S-adenosyl-L-methionine-dependent methyltransferases"/>
    <property type="match status" value="1"/>
</dbReference>
<reference evidence="1" key="1">
    <citation type="submission" date="2022-10" db="EMBL/GenBank/DDBJ databases">
        <title>The WGS of Solirubrobacter ginsenosidimutans DSM 21036.</title>
        <authorList>
            <person name="Jiang Z."/>
        </authorList>
    </citation>
    <scope>NUCLEOTIDE SEQUENCE</scope>
    <source>
        <strain evidence="1">DSM 21036</strain>
    </source>
</reference>
<protein>
    <submittedName>
        <fullName evidence="1">Class I SAM-dependent methyltransferase</fullName>
    </submittedName>
</protein>
<accession>A0A9X3S619</accession>
<dbReference type="Gene3D" id="3.40.50.150">
    <property type="entry name" value="Vaccinia Virus protein VP39"/>
    <property type="match status" value="1"/>
</dbReference>
<name>A0A9X3S619_9ACTN</name>
<dbReference type="GO" id="GO:0008168">
    <property type="term" value="F:methyltransferase activity"/>
    <property type="evidence" value="ECO:0007669"/>
    <property type="project" value="UniProtKB-KW"/>
</dbReference>
<dbReference type="InterPro" id="IPR029063">
    <property type="entry name" value="SAM-dependent_MTases_sf"/>
</dbReference>
<evidence type="ECO:0000313" key="2">
    <source>
        <dbReference type="Proteomes" id="UP001149140"/>
    </source>
</evidence>
<keyword evidence="1" id="KW-0489">Methyltransferase</keyword>
<sequence length="300" mass="32354">MSRAERIAAVGFDPAERDREAVTACNLCGATRLVEAARRDRYGYGQPTLVCACCGLGMLSPRLTAAEYARFYEDTYRPLVSAYHGRRIDAETVQVDQRDYADQLAAFLGARLPNPVESLLDVGGSTGVVAGAVAERLGCSAAVLDPAPDELEVAAAAGMETFAGFAEDFDPGDRRWQLVLLCQTIDHLLDVRTTLESLRRLTSEGGHLFVDVLDVEYAIRAKGGLDGAAKVDHPFYLTRTTGEAFLAAAGFEVVSERLSDDGHWGFLARAAEPVAHDAGALRRHADGLLDLVWTSRARPA</sequence>
<dbReference type="Proteomes" id="UP001149140">
    <property type="component" value="Unassembled WGS sequence"/>
</dbReference>
<evidence type="ECO:0000313" key="1">
    <source>
        <dbReference type="EMBL" id="MDA0164746.1"/>
    </source>
</evidence>
<keyword evidence="1" id="KW-0808">Transferase</keyword>
<dbReference type="Pfam" id="PF13489">
    <property type="entry name" value="Methyltransf_23"/>
    <property type="match status" value="1"/>
</dbReference>
<gene>
    <name evidence="1" type="ORF">OM076_31045</name>
</gene>
<dbReference type="CDD" id="cd02440">
    <property type="entry name" value="AdoMet_MTases"/>
    <property type="match status" value="1"/>
</dbReference>
<dbReference type="GO" id="GO:0032259">
    <property type="term" value="P:methylation"/>
    <property type="evidence" value="ECO:0007669"/>
    <property type="project" value="UniProtKB-KW"/>
</dbReference>
<keyword evidence="2" id="KW-1185">Reference proteome</keyword>
<comment type="caution">
    <text evidence="1">The sequence shown here is derived from an EMBL/GenBank/DDBJ whole genome shotgun (WGS) entry which is preliminary data.</text>
</comment>
<proteinExistence type="predicted"/>
<dbReference type="AlphaFoldDB" id="A0A9X3S619"/>
<dbReference type="RefSeq" id="WP_270043996.1">
    <property type="nucleotide sequence ID" value="NZ_JAPDOD010000037.1"/>
</dbReference>
<organism evidence="1 2">
    <name type="scientific">Solirubrobacter ginsenosidimutans</name>
    <dbReference type="NCBI Taxonomy" id="490573"/>
    <lineage>
        <taxon>Bacteria</taxon>
        <taxon>Bacillati</taxon>
        <taxon>Actinomycetota</taxon>
        <taxon>Thermoleophilia</taxon>
        <taxon>Solirubrobacterales</taxon>
        <taxon>Solirubrobacteraceae</taxon>
        <taxon>Solirubrobacter</taxon>
    </lineage>
</organism>